<feature type="compositionally biased region" description="Polar residues" evidence="3">
    <location>
        <begin position="360"/>
        <end position="381"/>
    </location>
</feature>
<evidence type="ECO:0000256" key="3">
    <source>
        <dbReference type="SAM" id="MobiDB-lite"/>
    </source>
</evidence>
<accession>A0A8T2TUE1</accession>
<evidence type="ECO:0000259" key="4">
    <source>
        <dbReference type="Pfam" id="PF14215"/>
    </source>
</evidence>
<organism evidence="5 6">
    <name type="scientific">Ceratopteris richardii</name>
    <name type="common">Triangle waterfern</name>
    <dbReference type="NCBI Taxonomy" id="49495"/>
    <lineage>
        <taxon>Eukaryota</taxon>
        <taxon>Viridiplantae</taxon>
        <taxon>Streptophyta</taxon>
        <taxon>Embryophyta</taxon>
        <taxon>Tracheophyta</taxon>
        <taxon>Polypodiopsida</taxon>
        <taxon>Polypodiidae</taxon>
        <taxon>Polypodiales</taxon>
        <taxon>Pteridineae</taxon>
        <taxon>Pteridaceae</taxon>
        <taxon>Parkerioideae</taxon>
        <taxon>Ceratopteris</taxon>
    </lineage>
</organism>
<dbReference type="PANTHER" id="PTHR46633:SF3">
    <property type="entry name" value="SERINE_THREONINE-PROTEIN KINASE WNK (WITH NO LYSINE)-LIKE PROTEIN"/>
    <property type="match status" value="1"/>
</dbReference>
<dbReference type="Proteomes" id="UP000825935">
    <property type="component" value="Chromosome 11"/>
</dbReference>
<dbReference type="OrthoDB" id="1876470at2759"/>
<proteinExistence type="predicted"/>
<feature type="domain" description="Transcription factor MYC/MYB N-terminal" evidence="4">
    <location>
        <begin position="22"/>
        <end position="220"/>
    </location>
</feature>
<sequence>MRSGGEAAAGLGDGLPMISQLLQHILRSLCSQQNSPHFWVYSIFWRILPRNYPPPKWDDDAGPFDRAKGNKRNWILVWEDGYCDFAACSKEWKEAMEEPDEETDAEGQHQYNGGGPLQPELFFKMSHDIYNYGEGLMGKIAAERSHKWIFRDPPAHENVNLLPSSWQAPADSYPRTWEAQFKAGIQTIAVIAVGEGLLQLGSTKKILQDVDFVLMLQRKFNYLHSIPGLFAQTRANMSVTGMQMEAELQAAGHNVKSQHFSGLKRIVEQTDGLEANSSLPLNLNPSPLPSVTAQPFPTQTLPVDVPFMYNSLQALLSKLPAVTPAGPANADDVLSSPPVVPAAVHGMLWPPTLRGRVSSAHSTSAMNTQPIMPSSSSSTTAGLPIHSTEDFESYHCLFGPTLS</sequence>
<keyword evidence="6" id="KW-1185">Reference proteome</keyword>
<keyword evidence="1" id="KW-0805">Transcription regulation</keyword>
<protein>
    <recommendedName>
        <fullName evidence="4">Transcription factor MYC/MYB N-terminal domain-containing protein</fullName>
    </recommendedName>
</protein>
<evidence type="ECO:0000313" key="6">
    <source>
        <dbReference type="Proteomes" id="UP000825935"/>
    </source>
</evidence>
<gene>
    <name evidence="5" type="ORF">KP509_11G075900</name>
</gene>
<dbReference type="EMBL" id="CM035416">
    <property type="protein sequence ID" value="KAH7425880.1"/>
    <property type="molecule type" value="Genomic_DNA"/>
</dbReference>
<name>A0A8T2TUE1_CERRI</name>
<evidence type="ECO:0000256" key="1">
    <source>
        <dbReference type="ARBA" id="ARBA00023015"/>
    </source>
</evidence>
<comment type="caution">
    <text evidence="5">The sequence shown here is derived from an EMBL/GenBank/DDBJ whole genome shotgun (WGS) entry which is preliminary data.</text>
</comment>
<dbReference type="AlphaFoldDB" id="A0A8T2TUE1"/>
<dbReference type="Pfam" id="PF14215">
    <property type="entry name" value="bHLH-MYC_N"/>
    <property type="match status" value="1"/>
</dbReference>
<dbReference type="PANTHER" id="PTHR46633">
    <property type="entry name" value="TRANSCRIPTION FACTOR MYC/MYB-RELATED"/>
    <property type="match status" value="1"/>
</dbReference>
<feature type="region of interest" description="Disordered" evidence="3">
    <location>
        <begin position="360"/>
        <end position="384"/>
    </location>
</feature>
<evidence type="ECO:0000313" key="5">
    <source>
        <dbReference type="EMBL" id="KAH7425880.1"/>
    </source>
</evidence>
<dbReference type="InterPro" id="IPR025610">
    <property type="entry name" value="MYC/MYB_N"/>
</dbReference>
<reference evidence="5" key="1">
    <citation type="submission" date="2021-08" db="EMBL/GenBank/DDBJ databases">
        <title>WGS assembly of Ceratopteris richardii.</title>
        <authorList>
            <person name="Marchant D.B."/>
            <person name="Chen G."/>
            <person name="Jenkins J."/>
            <person name="Shu S."/>
            <person name="Leebens-Mack J."/>
            <person name="Grimwood J."/>
            <person name="Schmutz J."/>
            <person name="Soltis P."/>
            <person name="Soltis D."/>
            <person name="Chen Z.-H."/>
        </authorList>
    </citation>
    <scope>NUCLEOTIDE SEQUENCE</scope>
    <source>
        <strain evidence="5">Whitten #5841</strain>
        <tissue evidence="5">Leaf</tissue>
    </source>
</reference>
<keyword evidence="2" id="KW-0804">Transcription</keyword>
<evidence type="ECO:0000256" key="2">
    <source>
        <dbReference type="ARBA" id="ARBA00023163"/>
    </source>
</evidence>